<evidence type="ECO:0000313" key="3">
    <source>
        <dbReference type="EMBL" id="GAA4335595.1"/>
    </source>
</evidence>
<feature type="region of interest" description="Disordered" evidence="1">
    <location>
        <begin position="30"/>
        <end position="69"/>
    </location>
</feature>
<dbReference type="PANTHER" id="PTHR38463">
    <property type="entry name" value="STRESS RESPONSE PROTEIN YSNF"/>
    <property type="match status" value="1"/>
</dbReference>
<evidence type="ECO:0000259" key="2">
    <source>
        <dbReference type="Pfam" id="PF09557"/>
    </source>
</evidence>
<evidence type="ECO:0000313" key="4">
    <source>
        <dbReference type="Proteomes" id="UP001501725"/>
    </source>
</evidence>
<dbReference type="Proteomes" id="UP001501725">
    <property type="component" value="Unassembled WGS sequence"/>
</dbReference>
<comment type="caution">
    <text evidence="3">The sequence shown here is derived from an EMBL/GenBank/DDBJ whole genome shotgun (WGS) entry which is preliminary data.</text>
</comment>
<feature type="compositionally biased region" description="Basic and acidic residues" evidence="1">
    <location>
        <begin position="280"/>
        <end position="292"/>
    </location>
</feature>
<dbReference type="EMBL" id="BAABGY010000008">
    <property type="protein sequence ID" value="GAA4335595.1"/>
    <property type="molecule type" value="Genomic_DNA"/>
</dbReference>
<feature type="region of interest" description="Disordered" evidence="1">
    <location>
        <begin position="249"/>
        <end position="303"/>
    </location>
</feature>
<accession>A0ABP8H7V6</accession>
<evidence type="ECO:0000256" key="1">
    <source>
        <dbReference type="SAM" id="MobiDB-lite"/>
    </source>
</evidence>
<dbReference type="PANTHER" id="PTHR38463:SF1">
    <property type="entry name" value="STRESS RESPONSE PROTEIN YSNF"/>
    <property type="match status" value="1"/>
</dbReference>
<dbReference type="RefSeq" id="WP_345256614.1">
    <property type="nucleotide sequence ID" value="NZ_BAABGY010000008.1"/>
</dbReference>
<reference evidence="4" key="1">
    <citation type="journal article" date="2019" name="Int. J. Syst. Evol. Microbiol.">
        <title>The Global Catalogue of Microorganisms (GCM) 10K type strain sequencing project: providing services to taxonomists for standard genome sequencing and annotation.</title>
        <authorList>
            <consortium name="The Broad Institute Genomics Platform"/>
            <consortium name="The Broad Institute Genome Sequencing Center for Infectious Disease"/>
            <person name="Wu L."/>
            <person name="Ma J."/>
        </authorList>
    </citation>
    <scope>NUCLEOTIDE SEQUENCE [LARGE SCALE GENOMIC DNA]</scope>
    <source>
        <strain evidence="4">JCM 17919</strain>
    </source>
</reference>
<keyword evidence="4" id="KW-1185">Reference proteome</keyword>
<name>A0ABP8H7V6_9BACT</name>
<feature type="compositionally biased region" description="Basic and acidic residues" evidence="1">
    <location>
        <begin position="249"/>
        <end position="265"/>
    </location>
</feature>
<sequence length="303" mass="33281">MSQTVIGLFDEQSQAQRAVEQLEARGIGRDRVDVSRSGSGAAGSTATKAGADRNTDHVTGEGRTVDEKGRNTNAITDFFNNLFGGSDKDESDRYSRVAERASAIVTVHARDAAEARVAADILDNSGAIDVDDRARSYGVGNTRSAEAGHRGDVSADRGTTIPRVEEHLEVGKREVEGGGVRVRSRIVERPVEEHVRLREEHVHIEREPVNRPVSDADRSAFQDRDIEVREHNEVPVVNKDARVVEEVRVSKEVTERDETIRDTVRNTEINVDRTGSSDRGTTDRSGNTDRNIDPLQPGSSRPL</sequence>
<feature type="compositionally biased region" description="Basic and acidic residues" evidence="1">
    <location>
        <begin position="50"/>
        <end position="69"/>
    </location>
</feature>
<dbReference type="Pfam" id="PF09557">
    <property type="entry name" value="DUF2382"/>
    <property type="match status" value="1"/>
</dbReference>
<proteinExistence type="predicted"/>
<feature type="compositionally biased region" description="Polar residues" evidence="1">
    <location>
        <begin position="266"/>
        <end position="279"/>
    </location>
</feature>
<gene>
    <name evidence="3" type="ORF">GCM10023184_30500</name>
</gene>
<organism evidence="3 4">
    <name type="scientific">Flaviaesturariibacter amylovorans</name>
    <dbReference type="NCBI Taxonomy" id="1084520"/>
    <lineage>
        <taxon>Bacteria</taxon>
        <taxon>Pseudomonadati</taxon>
        <taxon>Bacteroidota</taxon>
        <taxon>Chitinophagia</taxon>
        <taxon>Chitinophagales</taxon>
        <taxon>Chitinophagaceae</taxon>
        <taxon>Flaviaestuariibacter</taxon>
    </lineage>
</organism>
<dbReference type="InterPro" id="IPR052967">
    <property type="entry name" value="Stress_Response_Assoc"/>
</dbReference>
<protein>
    <recommendedName>
        <fullName evidence="2">DUF2382 domain-containing protein</fullName>
    </recommendedName>
</protein>
<feature type="domain" description="DUF2382" evidence="2">
    <location>
        <begin position="161"/>
        <end position="271"/>
    </location>
</feature>
<dbReference type="InterPro" id="IPR019060">
    <property type="entry name" value="DUF2382"/>
</dbReference>
<feature type="compositionally biased region" description="Low complexity" evidence="1">
    <location>
        <begin position="35"/>
        <end position="49"/>
    </location>
</feature>